<dbReference type="Proteomes" id="UP000008817">
    <property type="component" value="Chromosome"/>
</dbReference>
<evidence type="ECO:0000313" key="2">
    <source>
        <dbReference type="Proteomes" id="UP000008817"/>
    </source>
</evidence>
<dbReference type="KEGG" id="rec:RHECIAT_CH0001838"/>
<dbReference type="EMBL" id="CP001074">
    <property type="protein sequence ID" value="ACE90808.1"/>
    <property type="molecule type" value="Genomic_DNA"/>
</dbReference>
<dbReference type="eggNOG" id="ENOG502ZKRZ">
    <property type="taxonomic scope" value="Bacteria"/>
</dbReference>
<accession>B3PX10</accession>
<dbReference type="AlphaFoldDB" id="B3PX10"/>
<evidence type="ECO:0000313" key="1">
    <source>
        <dbReference type="EMBL" id="ACE90808.1"/>
    </source>
</evidence>
<proteinExistence type="predicted"/>
<organism evidence="1 2">
    <name type="scientific">Rhizobium etli (strain CIAT 652)</name>
    <dbReference type="NCBI Taxonomy" id="491916"/>
    <lineage>
        <taxon>Bacteria</taxon>
        <taxon>Pseudomonadati</taxon>
        <taxon>Pseudomonadota</taxon>
        <taxon>Alphaproteobacteria</taxon>
        <taxon>Hyphomicrobiales</taxon>
        <taxon>Rhizobiaceae</taxon>
        <taxon>Rhizobium/Agrobacterium group</taxon>
        <taxon>Rhizobium</taxon>
    </lineage>
</organism>
<reference evidence="1 2" key="1">
    <citation type="submission" date="2008-04" db="EMBL/GenBank/DDBJ databases">
        <title>Genome diversity and DNA divergence of Rhizobium etli.</title>
        <authorList>
            <person name="Gonzalez V."/>
            <person name="Acosta J.L."/>
            <person name="Santamaria R.I."/>
            <person name="Bustos P."/>
            <person name="Hernandez-Gonzalez I.L."/>
            <person name="Fernandez J.L."/>
            <person name="Diaz R."/>
            <person name="Flores M."/>
            <person name="Mora J."/>
            <person name="Palacios R."/>
            <person name="Davila G."/>
        </authorList>
    </citation>
    <scope>NUCLEOTIDE SEQUENCE [LARGE SCALE GENOMIC DNA]</scope>
    <source>
        <strain evidence="1 2">CIAT 652</strain>
    </source>
</reference>
<protein>
    <submittedName>
        <fullName evidence="1">Uncharacterized protein</fullName>
    </submittedName>
</protein>
<name>B3PX10_RHIE6</name>
<dbReference type="HOGENOM" id="CLU_2119112_0_0_5"/>
<sequence length="119" mass="13001">MSQDNSGNDPAETQIADIVEQADKALSIAILAALQEARNLAAEGMSAIGKEGAAPALEYFAAVVHQRMYCLMCGADPDTFEGGNPDIAYHVIRNSQNIAKRYWSADIDIYPEREGEKRR</sequence>
<gene>
    <name evidence="1" type="ordered locus">RHECIAT_CH0001838</name>
</gene>